<dbReference type="InterPro" id="IPR006311">
    <property type="entry name" value="TAT_signal"/>
</dbReference>
<dbReference type="Proteomes" id="UP000619835">
    <property type="component" value="Unassembled WGS sequence"/>
</dbReference>
<name>A0A6C0UQN0_HALVO</name>
<evidence type="ECO:0000313" key="2">
    <source>
        <dbReference type="EMBL" id="NLV03301.1"/>
    </source>
</evidence>
<dbReference type="EMBL" id="CP048738">
    <property type="protein sequence ID" value="QIB77785.1"/>
    <property type="molecule type" value="Genomic_DNA"/>
</dbReference>
<protein>
    <submittedName>
        <fullName evidence="3">Peptide ABC transporter substrate-binding protein</fullName>
    </submittedName>
</protein>
<dbReference type="KEGG" id="hale:G3A49_06380"/>
<proteinExistence type="predicted"/>
<dbReference type="SUPFAM" id="SSF53850">
    <property type="entry name" value="Periplasmic binding protein-like II"/>
    <property type="match status" value="1"/>
</dbReference>
<evidence type="ECO:0000259" key="1">
    <source>
        <dbReference type="Pfam" id="PF00496"/>
    </source>
</evidence>
<dbReference type="GO" id="GO:1904680">
    <property type="term" value="F:peptide transmembrane transporter activity"/>
    <property type="evidence" value="ECO:0007669"/>
    <property type="project" value="TreeGrafter"/>
</dbReference>
<dbReference type="Gene3D" id="3.40.190.10">
    <property type="entry name" value="Periplasmic binding protein-like II"/>
    <property type="match status" value="1"/>
</dbReference>
<dbReference type="Proteomes" id="UP000465667">
    <property type="component" value="Chromosome"/>
</dbReference>
<dbReference type="PROSITE" id="PS51318">
    <property type="entry name" value="TAT"/>
    <property type="match status" value="1"/>
</dbReference>
<dbReference type="Gene3D" id="3.10.105.10">
    <property type="entry name" value="Dipeptide-binding Protein, Domain 3"/>
    <property type="match status" value="1"/>
</dbReference>
<dbReference type="GO" id="GO:0043190">
    <property type="term" value="C:ATP-binding cassette (ABC) transporter complex"/>
    <property type="evidence" value="ECO:0007669"/>
    <property type="project" value="InterPro"/>
</dbReference>
<organism evidence="3 4">
    <name type="scientific">Haloferax volcanii</name>
    <name type="common">Halobacterium volcanii</name>
    <dbReference type="NCBI Taxonomy" id="2246"/>
    <lineage>
        <taxon>Archaea</taxon>
        <taxon>Methanobacteriati</taxon>
        <taxon>Methanobacteriota</taxon>
        <taxon>Stenosarchaea group</taxon>
        <taxon>Halobacteria</taxon>
        <taxon>Halobacteriales</taxon>
        <taxon>Haloferacaceae</taxon>
        <taxon>Haloferax</taxon>
    </lineage>
</organism>
<gene>
    <name evidence="3" type="ORF">G3A49_06380</name>
    <name evidence="2" type="ORF">GOC85_12000</name>
</gene>
<dbReference type="InterPro" id="IPR000914">
    <property type="entry name" value="SBP_5_dom"/>
</dbReference>
<dbReference type="InterPro" id="IPR030678">
    <property type="entry name" value="Peptide/Ni-bd"/>
</dbReference>
<dbReference type="InterPro" id="IPR039424">
    <property type="entry name" value="SBP_5"/>
</dbReference>
<dbReference type="PROSITE" id="PS51257">
    <property type="entry name" value="PROKAR_LIPOPROTEIN"/>
    <property type="match status" value="1"/>
</dbReference>
<dbReference type="EMBL" id="WOWC01000001">
    <property type="protein sequence ID" value="NLV03301.1"/>
    <property type="molecule type" value="Genomic_DNA"/>
</dbReference>
<dbReference type="GO" id="GO:0042597">
    <property type="term" value="C:periplasmic space"/>
    <property type="evidence" value="ECO:0007669"/>
    <property type="project" value="UniProtKB-ARBA"/>
</dbReference>
<accession>A0A6C0UQN0</accession>
<reference evidence="3 4" key="2">
    <citation type="submission" date="2020-02" db="EMBL/GenBank/DDBJ databases">
        <title>Whole genome sequence of Haloferax alexandrinus pws1.</title>
        <authorList>
            <person name="Verma D.K."/>
            <person name="Gopal K."/>
            <person name="Prasad E.S."/>
        </authorList>
    </citation>
    <scope>NUCLEOTIDE SEQUENCE [LARGE SCALE GENOMIC DNA]</scope>
    <source>
        <strain evidence="4">wsp1</strain>
        <strain evidence="3">Wsp1</strain>
    </source>
</reference>
<reference evidence="2" key="1">
    <citation type="submission" date="2019-12" db="EMBL/GenBank/DDBJ databases">
        <title>Haloferax alexandrinus strain pws11.</title>
        <authorList>
            <person name="Verma D.K."/>
            <person name="Gopal K."/>
            <person name="Prasad E.S."/>
        </authorList>
    </citation>
    <scope>NUCLEOTIDE SEQUENCE</scope>
    <source>
        <strain evidence="2">Pws11</strain>
    </source>
</reference>
<dbReference type="CDD" id="cd08513">
    <property type="entry name" value="PBP2_thermophilic_Hb8_like"/>
    <property type="match status" value="1"/>
</dbReference>
<dbReference type="GO" id="GO:0015833">
    <property type="term" value="P:peptide transport"/>
    <property type="evidence" value="ECO:0007669"/>
    <property type="project" value="TreeGrafter"/>
</dbReference>
<feature type="domain" description="Solute-binding protein family 5" evidence="1">
    <location>
        <begin position="88"/>
        <end position="453"/>
    </location>
</feature>
<sequence length="549" mass="61172">MMKNRNLTRRTTLKTGATALAGLTGLAGCTGAAEDLGGDGESTTLRIATDADPSSPLNIYVSSGSSFDWLKDLVYDRLLAPSPYVEDPMPGLATETTQVDETTWTATVRSDATWHDGEPFTADDVVFTYRYFRDAEPNRYTHHVSDAPEIDTIEAVDDETVRFECAYPAPTLADITFADLPILPAHIWESVDDPYTYAEYPVGTGPYELVDYEAGERLRFVANDDYFGGAPLVDELLVPIIKDHSTIFTALETGEVDTANVEIPPEAIDRFESSESVDVVRTDWLSLVEIRINYEREPFDQHAFRGAVSDAIDREAITETVTLGMARPGVEGYPHPESPWTAPDLSTPYDPESARATLDELGFTDDDGDGVRETEAGDPLSFSLKVASNQPTWIRAAEMVAADLLEVGIEVEVRTLDPGSIGSLFGSRDFDMYVSDISPHGVADPDQFVMSHRSGYLWRNDIDYPEWDALYDEWRQTTTVEARKEVLFEMQRLFNSQPTSLVLWYPEPRWGYDPEAHDAWAESPGFGIHHKWSLLPEDERGTAVTRSFD</sequence>
<dbReference type="AlphaFoldDB" id="A0A6C0UQN0"/>
<evidence type="ECO:0000313" key="3">
    <source>
        <dbReference type="EMBL" id="QIB77785.1"/>
    </source>
</evidence>
<dbReference type="Pfam" id="PF00496">
    <property type="entry name" value="SBP_bac_5"/>
    <property type="match status" value="1"/>
</dbReference>
<evidence type="ECO:0000313" key="4">
    <source>
        <dbReference type="Proteomes" id="UP000465667"/>
    </source>
</evidence>
<dbReference type="PIRSF" id="PIRSF002741">
    <property type="entry name" value="MppA"/>
    <property type="match status" value="1"/>
</dbReference>
<dbReference type="PANTHER" id="PTHR30290">
    <property type="entry name" value="PERIPLASMIC BINDING COMPONENT OF ABC TRANSPORTER"/>
    <property type="match status" value="1"/>
</dbReference>